<gene>
    <name evidence="2" type="ORF">EJ08DRAFT_461910</name>
</gene>
<dbReference type="AlphaFoldDB" id="A0A9P4NI71"/>
<name>A0A9P4NI71_9PEZI</name>
<protein>
    <recommendedName>
        <fullName evidence="4">Lysine-specific metallo-endopeptidase domain-containing protein</fullName>
    </recommendedName>
</protein>
<comment type="caution">
    <text evidence="2">The sequence shown here is derived from an EMBL/GenBank/DDBJ whole genome shotgun (WGS) entry which is preliminary data.</text>
</comment>
<feature type="chain" id="PRO_5040480877" description="Lysine-specific metallo-endopeptidase domain-containing protein" evidence="1">
    <location>
        <begin position="16"/>
        <end position="344"/>
    </location>
</feature>
<dbReference type="OrthoDB" id="4160163at2759"/>
<dbReference type="EMBL" id="MU007086">
    <property type="protein sequence ID" value="KAF2422960.1"/>
    <property type="molecule type" value="Genomic_DNA"/>
</dbReference>
<evidence type="ECO:0000256" key="1">
    <source>
        <dbReference type="SAM" id="SignalP"/>
    </source>
</evidence>
<keyword evidence="3" id="KW-1185">Reference proteome</keyword>
<proteinExistence type="predicted"/>
<reference evidence="2" key="1">
    <citation type="journal article" date="2020" name="Stud. Mycol.">
        <title>101 Dothideomycetes genomes: a test case for predicting lifestyles and emergence of pathogens.</title>
        <authorList>
            <person name="Haridas S."/>
            <person name="Albert R."/>
            <person name="Binder M."/>
            <person name="Bloem J."/>
            <person name="Labutti K."/>
            <person name="Salamov A."/>
            <person name="Andreopoulos B."/>
            <person name="Baker S."/>
            <person name="Barry K."/>
            <person name="Bills G."/>
            <person name="Bluhm B."/>
            <person name="Cannon C."/>
            <person name="Castanera R."/>
            <person name="Culley D."/>
            <person name="Daum C."/>
            <person name="Ezra D."/>
            <person name="Gonzalez J."/>
            <person name="Henrissat B."/>
            <person name="Kuo A."/>
            <person name="Liang C."/>
            <person name="Lipzen A."/>
            <person name="Lutzoni F."/>
            <person name="Magnuson J."/>
            <person name="Mondo S."/>
            <person name="Nolan M."/>
            <person name="Ohm R."/>
            <person name="Pangilinan J."/>
            <person name="Park H.-J."/>
            <person name="Ramirez L."/>
            <person name="Alfaro M."/>
            <person name="Sun H."/>
            <person name="Tritt A."/>
            <person name="Yoshinaga Y."/>
            <person name="Zwiers L.-H."/>
            <person name="Turgeon B."/>
            <person name="Goodwin S."/>
            <person name="Spatafora J."/>
            <person name="Crous P."/>
            <person name="Grigoriev I."/>
        </authorList>
    </citation>
    <scope>NUCLEOTIDE SEQUENCE</scope>
    <source>
        <strain evidence="2">CBS 130266</strain>
    </source>
</reference>
<dbReference type="Proteomes" id="UP000800235">
    <property type="component" value="Unassembled WGS sequence"/>
</dbReference>
<accession>A0A9P4NI71</accession>
<organism evidence="2 3">
    <name type="scientific">Tothia fuscella</name>
    <dbReference type="NCBI Taxonomy" id="1048955"/>
    <lineage>
        <taxon>Eukaryota</taxon>
        <taxon>Fungi</taxon>
        <taxon>Dikarya</taxon>
        <taxon>Ascomycota</taxon>
        <taxon>Pezizomycotina</taxon>
        <taxon>Dothideomycetes</taxon>
        <taxon>Pleosporomycetidae</taxon>
        <taxon>Venturiales</taxon>
        <taxon>Cylindrosympodiaceae</taxon>
        <taxon>Tothia</taxon>
    </lineage>
</organism>
<dbReference type="SUPFAM" id="SSF55486">
    <property type="entry name" value="Metalloproteases ('zincins'), catalytic domain"/>
    <property type="match status" value="1"/>
</dbReference>
<evidence type="ECO:0000313" key="3">
    <source>
        <dbReference type="Proteomes" id="UP000800235"/>
    </source>
</evidence>
<dbReference type="GO" id="GO:0008237">
    <property type="term" value="F:metallopeptidase activity"/>
    <property type="evidence" value="ECO:0007669"/>
    <property type="project" value="InterPro"/>
</dbReference>
<dbReference type="InterPro" id="IPR024079">
    <property type="entry name" value="MetalloPept_cat_dom_sf"/>
</dbReference>
<sequence length="344" mass="39486">MLLPLLLVMVAGVAASPDPITIMANLPGSAADYPKLPPDLAKAEPIPSTNEYFWIESACSFDKSVIDRLKFANKAAFYEAAYKDAVDIADQAGQWPQYHTEASDLYFKKGLQDLNEGKFKDEIATNLKRASKWNSKRAWFDDYIVLMCTDWDNKCNRPDADDPNGRNIGRYINHTTSWFWTQSKITCCPPFFTLRDLDEIHDLYKDKPKEEIQNEKMEFFMSSGSAMLHEMMHTTAITQFQEKNGRRNVIDRNMPVGRARVYGPRLVSKVAGDNRELRLTPEETTTNADSYAVFASCNILQTPSYLRTLPSSLQNSDPRKKYICFESHSWPLWQHCNHSRRLSR</sequence>
<dbReference type="Gene3D" id="3.40.390.10">
    <property type="entry name" value="Collagenase (Catalytic Domain)"/>
    <property type="match status" value="1"/>
</dbReference>
<evidence type="ECO:0008006" key="4">
    <source>
        <dbReference type="Google" id="ProtNLM"/>
    </source>
</evidence>
<evidence type="ECO:0000313" key="2">
    <source>
        <dbReference type="EMBL" id="KAF2422960.1"/>
    </source>
</evidence>
<feature type="signal peptide" evidence="1">
    <location>
        <begin position="1"/>
        <end position="15"/>
    </location>
</feature>
<keyword evidence="1" id="KW-0732">Signal</keyword>